<dbReference type="AlphaFoldDB" id="A0A0G1XDN4"/>
<gene>
    <name evidence="1" type="ORF">UY72_C0055G0003</name>
</gene>
<comment type="caution">
    <text evidence="1">The sequence shown here is derived from an EMBL/GenBank/DDBJ whole genome shotgun (WGS) entry which is preliminary data.</text>
</comment>
<evidence type="ECO:0000313" key="2">
    <source>
        <dbReference type="Proteomes" id="UP000034846"/>
    </source>
</evidence>
<name>A0A0G1XDN4_9BACT</name>
<sequence>MHPVKEYALLCELATQSTNGLNSYMHIFDRTGFPEGQPMVLRGFLAVRFTRLQEKAALEVYVTDANNTLIEKGAMFKQEIKGPTANLIVRIAGMPIPAAGEYRIWGRVDAGEPIELCAWYADVKKVAKQTA</sequence>
<proteinExistence type="predicted"/>
<evidence type="ECO:0000313" key="1">
    <source>
        <dbReference type="EMBL" id="KKW29061.1"/>
    </source>
</evidence>
<organism evidence="1 2">
    <name type="scientific">Candidatus Uhrbacteria bacterium GW2011_GWD2_52_7</name>
    <dbReference type="NCBI Taxonomy" id="1618989"/>
    <lineage>
        <taxon>Bacteria</taxon>
        <taxon>Candidatus Uhriibacteriota</taxon>
    </lineage>
</organism>
<dbReference type="Proteomes" id="UP000034846">
    <property type="component" value="Unassembled WGS sequence"/>
</dbReference>
<reference evidence="1 2" key="1">
    <citation type="journal article" date="2015" name="Nature">
        <title>rRNA introns, odd ribosomes, and small enigmatic genomes across a large radiation of phyla.</title>
        <authorList>
            <person name="Brown C.T."/>
            <person name="Hug L.A."/>
            <person name="Thomas B.C."/>
            <person name="Sharon I."/>
            <person name="Castelle C.J."/>
            <person name="Singh A."/>
            <person name="Wilkins M.J."/>
            <person name="Williams K.H."/>
            <person name="Banfield J.F."/>
        </authorList>
    </citation>
    <scope>NUCLEOTIDE SEQUENCE [LARGE SCALE GENOMIC DNA]</scope>
</reference>
<dbReference type="EMBL" id="LCRD01000055">
    <property type="protein sequence ID" value="KKW29061.1"/>
    <property type="molecule type" value="Genomic_DNA"/>
</dbReference>
<protein>
    <submittedName>
        <fullName evidence="1">Uncharacterized protein</fullName>
    </submittedName>
</protein>
<accession>A0A0G1XDN4</accession>